<keyword evidence="1" id="KW-0732">Signal</keyword>
<evidence type="ECO:0000313" key="3">
    <source>
        <dbReference type="Proteomes" id="UP000199387"/>
    </source>
</evidence>
<gene>
    <name evidence="2" type="ORF">SAMN04488112_10435</name>
</gene>
<proteinExistence type="predicted"/>
<protein>
    <recommendedName>
        <fullName evidence="4">DUF5666 domain-containing protein</fullName>
    </recommendedName>
</protein>
<evidence type="ECO:0008006" key="4">
    <source>
        <dbReference type="Google" id="ProtNLM"/>
    </source>
</evidence>
<feature type="signal peptide" evidence="1">
    <location>
        <begin position="1"/>
        <end position="21"/>
    </location>
</feature>
<dbReference type="STRING" id="1236220.SAMN04488112_10435"/>
<name>A0A1G6JGN8_9BACL</name>
<dbReference type="Proteomes" id="UP000199387">
    <property type="component" value="Unassembled WGS sequence"/>
</dbReference>
<organism evidence="2 3">
    <name type="scientific">Melghirimyces thermohalophilus</name>
    <dbReference type="NCBI Taxonomy" id="1236220"/>
    <lineage>
        <taxon>Bacteria</taxon>
        <taxon>Bacillati</taxon>
        <taxon>Bacillota</taxon>
        <taxon>Bacilli</taxon>
        <taxon>Bacillales</taxon>
        <taxon>Thermoactinomycetaceae</taxon>
        <taxon>Melghirimyces</taxon>
    </lineage>
</organism>
<sequence length="112" mass="12538">MNNRRSNGFVFLLLLVWVGFAAEATAEVPTFTVTGTMQFHPLQGGCWLLVDEQGIWYELVGEARLLQPLMKEGLRVTVEVREDSQLVGKCMAGRMVQLVRVIQARSPSGSHY</sequence>
<evidence type="ECO:0000256" key="1">
    <source>
        <dbReference type="SAM" id="SignalP"/>
    </source>
</evidence>
<dbReference type="EMBL" id="FMZA01000004">
    <property type="protein sequence ID" value="SDC17914.1"/>
    <property type="molecule type" value="Genomic_DNA"/>
</dbReference>
<dbReference type="RefSeq" id="WP_091566806.1">
    <property type="nucleotide sequence ID" value="NZ_FMZA01000004.1"/>
</dbReference>
<reference evidence="2 3" key="1">
    <citation type="submission" date="2016-10" db="EMBL/GenBank/DDBJ databases">
        <authorList>
            <person name="de Groot N.N."/>
        </authorList>
    </citation>
    <scope>NUCLEOTIDE SEQUENCE [LARGE SCALE GENOMIC DNA]</scope>
    <source>
        <strain evidence="2 3">DSM 45514</strain>
    </source>
</reference>
<keyword evidence="3" id="KW-1185">Reference proteome</keyword>
<evidence type="ECO:0000313" key="2">
    <source>
        <dbReference type="EMBL" id="SDC17914.1"/>
    </source>
</evidence>
<feature type="chain" id="PRO_5039252402" description="DUF5666 domain-containing protein" evidence="1">
    <location>
        <begin position="22"/>
        <end position="112"/>
    </location>
</feature>
<accession>A0A1G6JGN8</accession>
<dbReference type="OrthoDB" id="4869430at2"/>
<dbReference type="AlphaFoldDB" id="A0A1G6JGN8"/>